<evidence type="ECO:0000313" key="2">
    <source>
        <dbReference type="Proteomes" id="UP000434101"/>
    </source>
</evidence>
<comment type="caution">
    <text evidence="1">The sequence shown here is derived from an EMBL/GenBank/DDBJ whole genome shotgun (WGS) entry which is preliminary data.</text>
</comment>
<evidence type="ECO:0000313" key="1">
    <source>
        <dbReference type="EMBL" id="MXV63817.1"/>
    </source>
</evidence>
<dbReference type="Proteomes" id="UP000434101">
    <property type="component" value="Unassembled WGS sequence"/>
</dbReference>
<keyword evidence="2" id="KW-1185">Reference proteome</keyword>
<reference evidence="1 2" key="1">
    <citation type="submission" date="2020-01" db="EMBL/GenBank/DDBJ databases">
        <title>Natronorubrum sp. JWXQ-INN 674 isolated from Inner Mongolia Autonomous Region of China.</title>
        <authorList>
            <person name="Xue Q."/>
        </authorList>
    </citation>
    <scope>NUCLEOTIDE SEQUENCE [LARGE SCALE GENOMIC DNA]</scope>
    <source>
        <strain evidence="1 2">JWXQ-INN-674</strain>
    </source>
</reference>
<dbReference type="OrthoDB" id="199127at2157"/>
<dbReference type="RefSeq" id="WP_160066632.1">
    <property type="nucleotide sequence ID" value="NZ_WUYX01000062.1"/>
</dbReference>
<sequence>MAVPLLLGNAAITGSLEAAGARFEGPVNFAGVTVGRGVHLHNAHFEDGLAANNLDVGFVDARRLTVSGTAIFDNASFDANTRFSRSTFDGPVSFDHASWRVLADFASTTVAGPASFAAIDVGGESRFNGAVLESGFDLSEATVAGEIGVRHAVVDGTLNVEAATFEDQADFEDLRYTGPEATLAETSFEGYTTFALAQIQAPLDYSNAEFHGEVWFTHGQFEGPVTFAGTRASDFVHLRDADFGNDLSLENVTFEHQSFLHGSTIDGTVDATGATFDHFQFSATVTGDTDFRNVRFDGQGIFRNSEFGGQAHFDNASFAGGPDFTDCRFKREASFDGTEFLVEPTFEDARFAVDPDLKAASYPQSSSRNLSDHRRTMIVARPEELLNKGVMIPIEAVTEDVVVPAAATDLLEIPPDRSAAVTIALRELEQSAWHDCFDQSVKLARTAISELDHESEDRAGLVFGFSLTLDADDPAGVVDTAVLVGAYRVDGDDEITFSHLDPELDAVDHLISVPAGDKAFESGASVGTHAEFRKAIFRRQVLQTRLIEHDMPDTRVTGDLFPPLVAIGRLF</sequence>
<name>A0A6B0VRY1_9EURY</name>
<dbReference type="AlphaFoldDB" id="A0A6B0VRY1"/>
<protein>
    <recommendedName>
        <fullName evidence="3">Pentapeptide repeat-containing protein</fullName>
    </recommendedName>
</protein>
<dbReference type="EMBL" id="WUYX01000062">
    <property type="protein sequence ID" value="MXV63817.1"/>
    <property type="molecule type" value="Genomic_DNA"/>
</dbReference>
<dbReference type="InterPro" id="IPR001646">
    <property type="entry name" value="5peptide_repeat"/>
</dbReference>
<dbReference type="Pfam" id="PF13576">
    <property type="entry name" value="Pentapeptide_3"/>
    <property type="match status" value="1"/>
</dbReference>
<accession>A0A6B0VRY1</accession>
<evidence type="ECO:0008006" key="3">
    <source>
        <dbReference type="Google" id="ProtNLM"/>
    </source>
</evidence>
<organism evidence="1 2">
    <name type="scientific">Natronorubrum halalkaliphilum</name>
    <dbReference type="NCBI Taxonomy" id="2691917"/>
    <lineage>
        <taxon>Archaea</taxon>
        <taxon>Methanobacteriati</taxon>
        <taxon>Methanobacteriota</taxon>
        <taxon>Stenosarchaea group</taxon>
        <taxon>Halobacteria</taxon>
        <taxon>Halobacteriales</taxon>
        <taxon>Natrialbaceae</taxon>
        <taxon>Natronorubrum</taxon>
    </lineage>
</organism>
<gene>
    <name evidence="1" type="ORF">GS429_17460</name>
</gene>
<proteinExistence type="predicted"/>